<gene>
    <name evidence="1" type="ORF">OUZ56_000692</name>
</gene>
<proteinExistence type="predicted"/>
<dbReference type="EMBL" id="JAOYFB010000036">
    <property type="protein sequence ID" value="KAK4018647.1"/>
    <property type="molecule type" value="Genomic_DNA"/>
</dbReference>
<reference evidence="1 2" key="1">
    <citation type="journal article" date="2023" name="Nucleic Acids Res.">
        <title>The hologenome of Daphnia magna reveals possible DNA methylation and microbiome-mediated evolution of the host genome.</title>
        <authorList>
            <person name="Chaturvedi A."/>
            <person name="Li X."/>
            <person name="Dhandapani V."/>
            <person name="Marshall H."/>
            <person name="Kissane S."/>
            <person name="Cuenca-Cambronero M."/>
            <person name="Asole G."/>
            <person name="Calvet F."/>
            <person name="Ruiz-Romero M."/>
            <person name="Marangio P."/>
            <person name="Guigo R."/>
            <person name="Rago D."/>
            <person name="Mirbahai L."/>
            <person name="Eastwood N."/>
            <person name="Colbourne J.K."/>
            <person name="Zhou J."/>
            <person name="Mallon E."/>
            <person name="Orsini L."/>
        </authorList>
    </citation>
    <scope>NUCLEOTIDE SEQUENCE [LARGE SCALE GENOMIC DNA]</scope>
    <source>
        <strain evidence="1">LRV0_1</strain>
    </source>
</reference>
<organism evidence="1 2">
    <name type="scientific">Daphnia magna</name>
    <dbReference type="NCBI Taxonomy" id="35525"/>
    <lineage>
        <taxon>Eukaryota</taxon>
        <taxon>Metazoa</taxon>
        <taxon>Ecdysozoa</taxon>
        <taxon>Arthropoda</taxon>
        <taxon>Crustacea</taxon>
        <taxon>Branchiopoda</taxon>
        <taxon>Diplostraca</taxon>
        <taxon>Cladocera</taxon>
        <taxon>Anomopoda</taxon>
        <taxon>Daphniidae</taxon>
        <taxon>Daphnia</taxon>
    </lineage>
</organism>
<dbReference type="Proteomes" id="UP001234178">
    <property type="component" value="Unassembled WGS sequence"/>
</dbReference>
<sequence>MEAETTLDRRLWSRGKIKILIKDCIIRSFLRFEPPSCNPVPYFVVVLRSIRKGWMTEWIFASIS</sequence>
<comment type="caution">
    <text evidence="1">The sequence shown here is derived from an EMBL/GenBank/DDBJ whole genome shotgun (WGS) entry which is preliminary data.</text>
</comment>
<name>A0ABR0A0G1_9CRUS</name>
<keyword evidence="2" id="KW-1185">Reference proteome</keyword>
<accession>A0ABR0A0G1</accession>
<evidence type="ECO:0000313" key="2">
    <source>
        <dbReference type="Proteomes" id="UP001234178"/>
    </source>
</evidence>
<evidence type="ECO:0000313" key="1">
    <source>
        <dbReference type="EMBL" id="KAK4018647.1"/>
    </source>
</evidence>
<protein>
    <submittedName>
        <fullName evidence="1">Uncharacterized protein</fullName>
    </submittedName>
</protein>